<protein>
    <submittedName>
        <fullName evidence="2">Uncharacterized protein</fullName>
    </submittedName>
</protein>
<name>A0AAE0XSG6_9GAST</name>
<comment type="caution">
    <text evidence="2">The sequence shown here is derived from an EMBL/GenBank/DDBJ whole genome shotgun (WGS) entry which is preliminary data.</text>
</comment>
<sequence>MNSTINTVAAHSTGPREHVCCLIVMLLRILFLGSSDANQADNGAKGEMPLMAQISAQPYINNSVYLA</sequence>
<dbReference type="AlphaFoldDB" id="A0AAE0XSG6"/>
<keyword evidence="1" id="KW-0732">Signal</keyword>
<reference evidence="2" key="1">
    <citation type="journal article" date="2023" name="G3 (Bethesda)">
        <title>A reference genome for the long-term kleptoplast-retaining sea slug Elysia crispata morphotype clarki.</title>
        <authorList>
            <person name="Eastman K.E."/>
            <person name="Pendleton A.L."/>
            <person name="Shaikh M.A."/>
            <person name="Suttiyut T."/>
            <person name="Ogas R."/>
            <person name="Tomko P."/>
            <person name="Gavelis G."/>
            <person name="Widhalm J.R."/>
            <person name="Wisecaver J.H."/>
        </authorList>
    </citation>
    <scope>NUCLEOTIDE SEQUENCE</scope>
    <source>
        <strain evidence="2">ECLA1</strain>
    </source>
</reference>
<proteinExistence type="predicted"/>
<dbReference type="EMBL" id="JAWDGP010007719">
    <property type="protein sequence ID" value="KAK3707390.1"/>
    <property type="molecule type" value="Genomic_DNA"/>
</dbReference>
<evidence type="ECO:0000313" key="2">
    <source>
        <dbReference type="EMBL" id="KAK3707390.1"/>
    </source>
</evidence>
<accession>A0AAE0XSG6</accession>
<feature type="signal peptide" evidence="1">
    <location>
        <begin position="1"/>
        <end position="37"/>
    </location>
</feature>
<evidence type="ECO:0000313" key="3">
    <source>
        <dbReference type="Proteomes" id="UP001283361"/>
    </source>
</evidence>
<dbReference type="Proteomes" id="UP001283361">
    <property type="component" value="Unassembled WGS sequence"/>
</dbReference>
<organism evidence="2 3">
    <name type="scientific">Elysia crispata</name>
    <name type="common">lettuce slug</name>
    <dbReference type="NCBI Taxonomy" id="231223"/>
    <lineage>
        <taxon>Eukaryota</taxon>
        <taxon>Metazoa</taxon>
        <taxon>Spiralia</taxon>
        <taxon>Lophotrochozoa</taxon>
        <taxon>Mollusca</taxon>
        <taxon>Gastropoda</taxon>
        <taxon>Heterobranchia</taxon>
        <taxon>Euthyneura</taxon>
        <taxon>Panpulmonata</taxon>
        <taxon>Sacoglossa</taxon>
        <taxon>Placobranchoidea</taxon>
        <taxon>Plakobranchidae</taxon>
        <taxon>Elysia</taxon>
    </lineage>
</organism>
<feature type="chain" id="PRO_5042178611" evidence="1">
    <location>
        <begin position="38"/>
        <end position="67"/>
    </location>
</feature>
<gene>
    <name evidence="2" type="ORF">RRG08_034448</name>
</gene>
<evidence type="ECO:0000256" key="1">
    <source>
        <dbReference type="SAM" id="SignalP"/>
    </source>
</evidence>
<keyword evidence="3" id="KW-1185">Reference proteome</keyword>